<evidence type="ECO:0000259" key="9">
    <source>
        <dbReference type="PROSITE" id="PS52004"/>
    </source>
</evidence>
<name>A0A9P4MY94_9PLEO</name>
<dbReference type="GO" id="GO:0044550">
    <property type="term" value="P:secondary metabolite biosynthetic process"/>
    <property type="evidence" value="ECO:0007669"/>
    <property type="project" value="TreeGrafter"/>
</dbReference>
<dbReference type="Gene3D" id="3.40.50.1820">
    <property type="entry name" value="alpha/beta hydrolase"/>
    <property type="match status" value="1"/>
</dbReference>
<keyword evidence="5" id="KW-0511">Multifunctional enzyme</keyword>
<evidence type="ECO:0000259" key="10">
    <source>
        <dbReference type="PROSITE" id="PS52019"/>
    </source>
</evidence>
<dbReference type="InterPro" id="IPR041068">
    <property type="entry name" value="HTH_51"/>
</dbReference>
<dbReference type="Gene3D" id="3.40.47.10">
    <property type="match status" value="1"/>
</dbReference>
<dbReference type="Gene3D" id="1.10.1200.10">
    <property type="entry name" value="ACP-like"/>
    <property type="match status" value="1"/>
</dbReference>
<evidence type="ECO:0000256" key="1">
    <source>
        <dbReference type="ARBA" id="ARBA00022450"/>
    </source>
</evidence>
<evidence type="ECO:0000256" key="5">
    <source>
        <dbReference type="ARBA" id="ARBA00023268"/>
    </source>
</evidence>
<keyword evidence="3" id="KW-0489">Methyltransferase</keyword>
<dbReference type="CDD" id="cd00833">
    <property type="entry name" value="PKS"/>
    <property type="match status" value="1"/>
</dbReference>
<dbReference type="GO" id="GO:0004315">
    <property type="term" value="F:3-oxoacyl-[acyl-carrier-protein] synthase activity"/>
    <property type="evidence" value="ECO:0007669"/>
    <property type="project" value="InterPro"/>
</dbReference>
<organism evidence="11 12">
    <name type="scientific">Lojkania enalia</name>
    <dbReference type="NCBI Taxonomy" id="147567"/>
    <lineage>
        <taxon>Eukaryota</taxon>
        <taxon>Fungi</taxon>
        <taxon>Dikarya</taxon>
        <taxon>Ascomycota</taxon>
        <taxon>Pezizomycotina</taxon>
        <taxon>Dothideomycetes</taxon>
        <taxon>Pleosporomycetidae</taxon>
        <taxon>Pleosporales</taxon>
        <taxon>Pleosporales incertae sedis</taxon>
        <taxon>Lojkania</taxon>
    </lineage>
</organism>
<dbReference type="PROSITE" id="PS52004">
    <property type="entry name" value="KS3_2"/>
    <property type="match status" value="1"/>
</dbReference>
<dbReference type="OrthoDB" id="429813at2759"/>
<dbReference type="InterPro" id="IPR029058">
    <property type="entry name" value="AB_hydrolase_fold"/>
</dbReference>
<evidence type="ECO:0000256" key="4">
    <source>
        <dbReference type="ARBA" id="ARBA00022679"/>
    </source>
</evidence>
<dbReference type="Pfam" id="PF08242">
    <property type="entry name" value="Methyltransf_12"/>
    <property type="match status" value="1"/>
</dbReference>
<dbReference type="PROSITE" id="PS50075">
    <property type="entry name" value="CARRIER"/>
    <property type="match status" value="1"/>
</dbReference>
<dbReference type="GO" id="GO:0004312">
    <property type="term" value="F:fatty acid synthase activity"/>
    <property type="evidence" value="ECO:0007669"/>
    <property type="project" value="TreeGrafter"/>
</dbReference>
<dbReference type="SMART" id="SM00827">
    <property type="entry name" value="PKS_AT"/>
    <property type="match status" value="1"/>
</dbReference>
<dbReference type="PANTHER" id="PTHR43775">
    <property type="entry name" value="FATTY ACID SYNTHASE"/>
    <property type="match status" value="1"/>
</dbReference>
<accession>A0A9P4MY94</accession>
<dbReference type="InterPro" id="IPR014031">
    <property type="entry name" value="Ketoacyl_synth_C"/>
</dbReference>
<sequence>MATPGLISFGDISQRPAPDRLDEIRTLLQDQPSLEPICHTLQGLKSLWKTLVNQDPSLESINGSLTATQLLEWITGTISSKDLQDNGNLTQMPLTTLAHISQYVAYLRQGDESHEAIIESVALGGGVQGFGIGLLSALAIASAETENDLGSLAATSVRLAFCVGAYVDLGCRRRCQNSQTRTLSVRWKAPTTLDDVENLVSKYSNTYITVRRDATDAIITTTSTNIKRLSEDFSRISTSFIGAGVSTQYHALVNHGTAEKILSACRPVFAPSLRGKPLVRSNTDASPIADDQAAQSALESILGERVDWYSTISVAADALIQTKQHTFALSVGTDAIPQSVARTIPVVRAKRFVTEVNKIPYAIDAVENSALGYPKDAIAIIGMAGRFPGADNVEEYWNLLTAGKLMLSKAPEARFGPSARTTKGQTFWGNFLENIEDFDHSFFKRSPREVASMDPQQRLLMELAYESLESSGYFAGSSRAQDVGVYIGGSCADYDFNVASNPATAYSAIGTLRSFMSGKLSHYFGWYGPSLVIDTACSASAVAIHAASIALRTGQCSQALAGGVNMMTAPYFYENFAAAHFLTLTGASKSFSADADGYCRGEGGGMVVLKLMSDALRDGDNILGVIAGVGVNQNDNSVPITVPHSTSQGDLIEQVCRQAGVTPRDVSFVEAHGTGTPVGDPIEMESIRRVFGDPNRDAPLVVSSTKGNIGHLEAASGVTALIKSILQMEHRLVPRLPTFKRLNPKIPDLEPDNICVPASDIPLTRERLIACVNNYGASGSNAAIIILEPPRKATPSGSGESGMARGKFPIQLTANSGASLLAYCSLLDKVCKQLHTLETEKNVDALPNLAYSLSKRLNQDLPYSLTFTASGLDEFQRQIREQAPKNNTIRPRADRKPVILCFGGQVSDKVGMDKQLWQECALLRFHLDVCDSVIVSLGYPSIYPAVFEKNPITDVVTLHAATFATQYATAQSWLESGLRVDSVIGHSFGQLTALCVSGTLSLQDGVRLVLGRAALMKKYWGEEPGTMILVQADQQTVERLRMNGHNFEIACFNGSSSHVIVSDTVSGERIVADLKTRSIKHKRLEVPYGFHSRFTEPLLPYLEKLASELVFHEPRIPVETCTDVASWSEPSPERIIAHTREPVYFVQALERLQRKFGPGTWVEAGSGSGIVAMVKAALGSDASNSTYVSISLDKPNSSAALADTTISLWNAGQSVQFWNFCRRQHHQYDHLRLPPYAWDKSRHWLPLKMSGGLGTTAPLTTIASTNAPPADLVPVLIRLESTNSDRYHFAIDPSSEEYRDIVRGVKATGTDTAPVALYIEIACRAITLANGGKIHCPLLLQNLQTSSPEDPTHLELKRDGSQWSFKIIAGKGCCAEGDVYQQQTCSSLHDEFNRYERLLSHDNVASLFDNPQSQSVRGNVMYKLLSRTASYPQWYQGVTSVATMGSKTAARVIRPLQTPPTAVTKQSKTEIAVLESILQVIYLHANCLQESAGEEVYKFSNLQRLQFAPHFQEPALENQTSWDVLAITSGGSNQAWYDVFVYDVQTGKLALVMLGIGLTTAGTPKAPISSLPAPVPQPTASPPKTTIAAEPEPVIKAPETMKEQEIPARPAGKDAKTSIFEDICGLLKELADIPADKIPSHASFDDLGVDSLMVIEVVSELQSMFMVDMPLDELEELTDLESLVNYLHGKGAVGSSYVEGAGSDSSSAYGTSTSTAPSTPPEPADPTPKQQWPSGIPKSVGSEVLDLGPHGIQDAFSRIRLDFERHAAQTGATAFWSKVYPDQNDMVTGFVCDAYRKLGCDLLTLKAGQVVPQLTKALPQHKHLVAQLRNILTDSGLFELSGLGTNQQLIRTSRPVNSTPTETLYKQFMQRHPAYAPDARCLRVTAPLLAECLTGQKKPAHLLFGDPRNFEILADFYAKSPLLDAACRMLAEFVASLPLVARNEGPLRILEVGAGTGGTTKYITEYLNRQGVEFEYTFTDISQALVNQAKKKFKNHSNMLFRTLNAEMAPPPDMAGQFHLVLSTNCIHATSSIEKTTANILPVIRNDGALCVLEVTRNIYWFDLVFGLLEGWWPTGDNRTHALASESFWDRSLRSAGYKDVSWTSGDTEEANTLRLICGFKNARPGSREIAGVSQPEGKVIKRAGIPVEEFVFKSVDGLDLSADVYFPKEADPPGKKRAVALLMHGGGHFLFGRKDVPMKHIRALLERGFLPVSTDYRLVPETTLFEGPMTDCCDALEWARETLPTLSFSGPRVQINSSTILAIGWSSGGQLAMSLGHTAPQRGIKAPEAIFALYPPSDFEAEHWQKPCYPLAAEEEPQEITDILAGVQKSPILDYAPVTEKRTMALSLTLKDPRAKIILHTCWNSATLPILVNGLPHKDSVADPDAKEHMYPPAATEKQVHEISPLWQIKQGNYRTPTFIVHGNADDWLPLSMSEGTIRELKNRGIPAGLAIPEKCRHAFDLFPVGDPLSTGWSAIEQGYDFICRLLNH</sequence>
<dbReference type="PROSITE" id="PS00012">
    <property type="entry name" value="PHOSPHOPANTETHEINE"/>
    <property type="match status" value="1"/>
</dbReference>
<dbReference type="Pfam" id="PF00698">
    <property type="entry name" value="Acyl_transf_1"/>
    <property type="match status" value="1"/>
</dbReference>
<dbReference type="EMBL" id="ML986769">
    <property type="protein sequence ID" value="KAF2258313.1"/>
    <property type="molecule type" value="Genomic_DNA"/>
</dbReference>
<evidence type="ECO:0000256" key="6">
    <source>
        <dbReference type="PROSITE-ProRule" id="PRU01363"/>
    </source>
</evidence>
<dbReference type="GO" id="GO:0031177">
    <property type="term" value="F:phosphopantetheine binding"/>
    <property type="evidence" value="ECO:0007669"/>
    <property type="project" value="InterPro"/>
</dbReference>
<dbReference type="GO" id="GO:0032259">
    <property type="term" value="P:methylation"/>
    <property type="evidence" value="ECO:0007669"/>
    <property type="project" value="UniProtKB-KW"/>
</dbReference>
<dbReference type="InterPro" id="IPR050091">
    <property type="entry name" value="PKS_NRPS_Biosynth_Enz"/>
</dbReference>
<dbReference type="InterPro" id="IPR014030">
    <property type="entry name" value="Ketoacyl_synth_N"/>
</dbReference>
<feature type="region of interest" description="N-terminal hotdog fold" evidence="6">
    <location>
        <begin position="1270"/>
        <end position="1395"/>
    </location>
</feature>
<dbReference type="InterPro" id="IPR016039">
    <property type="entry name" value="Thiolase-like"/>
</dbReference>
<keyword evidence="4" id="KW-0808">Transferase</keyword>
<dbReference type="Pfam" id="PF16073">
    <property type="entry name" value="SAT"/>
    <property type="match status" value="1"/>
</dbReference>
<comment type="caution">
    <text evidence="6">Lacks conserved residue(s) required for the propagation of feature annotation.</text>
</comment>
<dbReference type="Pfam" id="PF00550">
    <property type="entry name" value="PP-binding"/>
    <property type="match status" value="1"/>
</dbReference>
<dbReference type="Pfam" id="PF02801">
    <property type="entry name" value="Ketoacyl-synt_C"/>
    <property type="match status" value="1"/>
</dbReference>
<dbReference type="InterPro" id="IPR016035">
    <property type="entry name" value="Acyl_Trfase/lysoPLipase"/>
</dbReference>
<evidence type="ECO:0000256" key="3">
    <source>
        <dbReference type="ARBA" id="ARBA00022603"/>
    </source>
</evidence>
<dbReference type="SMART" id="SM00823">
    <property type="entry name" value="PKS_PP"/>
    <property type="match status" value="1"/>
</dbReference>
<evidence type="ECO:0000313" key="11">
    <source>
        <dbReference type="EMBL" id="KAF2258313.1"/>
    </source>
</evidence>
<gene>
    <name evidence="11" type="ORF">CC78DRAFT_595576</name>
</gene>
<feature type="domain" description="Carrier" evidence="8">
    <location>
        <begin position="1617"/>
        <end position="1691"/>
    </location>
</feature>
<dbReference type="PROSITE" id="PS52019">
    <property type="entry name" value="PKS_MFAS_DH"/>
    <property type="match status" value="1"/>
</dbReference>
<dbReference type="InterPro" id="IPR036736">
    <property type="entry name" value="ACP-like_sf"/>
</dbReference>
<dbReference type="Gene3D" id="3.40.366.10">
    <property type="entry name" value="Malonyl-Coenzyme A Acyl Carrier Protein, domain 2"/>
    <property type="match status" value="2"/>
</dbReference>
<dbReference type="GO" id="GO:0008168">
    <property type="term" value="F:methyltransferase activity"/>
    <property type="evidence" value="ECO:0007669"/>
    <property type="project" value="UniProtKB-KW"/>
</dbReference>
<feature type="region of interest" description="C-terminal hotdog fold" evidence="6">
    <location>
        <begin position="1413"/>
        <end position="1567"/>
    </location>
</feature>
<dbReference type="GO" id="GO:0006633">
    <property type="term" value="P:fatty acid biosynthetic process"/>
    <property type="evidence" value="ECO:0007669"/>
    <property type="project" value="InterPro"/>
</dbReference>
<dbReference type="InterPro" id="IPR018201">
    <property type="entry name" value="Ketoacyl_synth_AS"/>
</dbReference>
<dbReference type="InterPro" id="IPR001227">
    <property type="entry name" value="Ac_transferase_dom_sf"/>
</dbReference>
<dbReference type="InterPro" id="IPR029063">
    <property type="entry name" value="SAM-dependent_MTases_sf"/>
</dbReference>
<feature type="region of interest" description="Disordered" evidence="7">
    <location>
        <begin position="1704"/>
        <end position="1740"/>
    </location>
</feature>
<keyword evidence="12" id="KW-1185">Reference proteome</keyword>
<dbReference type="Pfam" id="PF07859">
    <property type="entry name" value="Abhydrolase_3"/>
    <property type="match status" value="1"/>
</dbReference>
<evidence type="ECO:0000259" key="8">
    <source>
        <dbReference type="PROSITE" id="PS50075"/>
    </source>
</evidence>
<dbReference type="SUPFAM" id="SSF53901">
    <property type="entry name" value="Thiolase-like"/>
    <property type="match status" value="1"/>
</dbReference>
<evidence type="ECO:0000256" key="7">
    <source>
        <dbReference type="SAM" id="MobiDB-lite"/>
    </source>
</evidence>
<dbReference type="Gene3D" id="3.10.129.110">
    <property type="entry name" value="Polyketide synthase dehydratase"/>
    <property type="match status" value="1"/>
</dbReference>
<dbReference type="SUPFAM" id="SSF53474">
    <property type="entry name" value="alpha/beta-Hydrolases"/>
    <property type="match status" value="1"/>
</dbReference>
<dbReference type="InterPro" id="IPR014043">
    <property type="entry name" value="Acyl_transferase_dom"/>
</dbReference>
<dbReference type="Gene3D" id="3.30.70.3290">
    <property type="match status" value="1"/>
</dbReference>
<dbReference type="InterPro" id="IPR020806">
    <property type="entry name" value="PKS_PP-bd"/>
</dbReference>
<dbReference type="SUPFAM" id="SSF52151">
    <property type="entry name" value="FabD/lysophospholipase-like"/>
    <property type="match status" value="1"/>
</dbReference>
<dbReference type="InterPro" id="IPR049900">
    <property type="entry name" value="PKS_mFAS_DH"/>
</dbReference>
<feature type="domain" description="PKS/mFAS DH" evidence="10">
    <location>
        <begin position="1270"/>
        <end position="1567"/>
    </location>
</feature>
<keyword evidence="1" id="KW-0596">Phosphopantetheine</keyword>
<dbReference type="SMART" id="SM00825">
    <property type="entry name" value="PKS_KS"/>
    <property type="match status" value="1"/>
</dbReference>
<dbReference type="GO" id="GO:0016787">
    <property type="term" value="F:hydrolase activity"/>
    <property type="evidence" value="ECO:0007669"/>
    <property type="project" value="InterPro"/>
</dbReference>
<dbReference type="InterPro" id="IPR006162">
    <property type="entry name" value="Ppantetheine_attach_site"/>
</dbReference>
<dbReference type="CDD" id="cd02440">
    <property type="entry name" value="AdoMet_MTases"/>
    <property type="match status" value="1"/>
</dbReference>
<dbReference type="InterPro" id="IPR009081">
    <property type="entry name" value="PP-bd_ACP"/>
</dbReference>
<dbReference type="PROSITE" id="PS00606">
    <property type="entry name" value="KS3_1"/>
    <property type="match status" value="1"/>
</dbReference>
<evidence type="ECO:0008006" key="13">
    <source>
        <dbReference type="Google" id="ProtNLM"/>
    </source>
</evidence>
<protein>
    <recommendedName>
        <fullName evidence="13">S-adenosyl-L-methionine-dependent N-methyltransferase</fullName>
    </recommendedName>
</protein>
<comment type="caution">
    <text evidence="11">The sequence shown here is derived from an EMBL/GenBank/DDBJ whole genome shotgun (WGS) entry which is preliminary data.</text>
</comment>
<evidence type="ECO:0000313" key="12">
    <source>
        <dbReference type="Proteomes" id="UP000800093"/>
    </source>
</evidence>
<dbReference type="SUPFAM" id="SSF47336">
    <property type="entry name" value="ACP-like"/>
    <property type="match status" value="1"/>
</dbReference>
<proteinExistence type="predicted"/>
<dbReference type="InterPro" id="IPR013094">
    <property type="entry name" value="AB_hydrolase_3"/>
</dbReference>
<dbReference type="InterPro" id="IPR013217">
    <property type="entry name" value="Methyltransf_12"/>
</dbReference>
<dbReference type="PANTHER" id="PTHR43775:SF21">
    <property type="entry name" value="NON-REDUCING POLYKETIDE SYNTHASE AUSA-RELATED"/>
    <property type="match status" value="1"/>
</dbReference>
<dbReference type="SUPFAM" id="SSF53335">
    <property type="entry name" value="S-adenosyl-L-methionine-dependent methyltransferases"/>
    <property type="match status" value="1"/>
</dbReference>
<dbReference type="Pfam" id="PF18558">
    <property type="entry name" value="HTH_51"/>
    <property type="match status" value="1"/>
</dbReference>
<dbReference type="Pfam" id="PF00109">
    <property type="entry name" value="ketoacyl-synt"/>
    <property type="match status" value="1"/>
</dbReference>
<dbReference type="InterPro" id="IPR020841">
    <property type="entry name" value="PKS_Beta-ketoAc_synthase_dom"/>
</dbReference>
<dbReference type="Proteomes" id="UP000800093">
    <property type="component" value="Unassembled WGS sequence"/>
</dbReference>
<dbReference type="InterPro" id="IPR032088">
    <property type="entry name" value="SAT"/>
</dbReference>
<evidence type="ECO:0000256" key="2">
    <source>
        <dbReference type="ARBA" id="ARBA00022553"/>
    </source>
</evidence>
<feature type="compositionally biased region" description="Low complexity" evidence="7">
    <location>
        <begin position="1704"/>
        <end position="1717"/>
    </location>
</feature>
<dbReference type="InterPro" id="IPR042104">
    <property type="entry name" value="PKS_dehydratase_sf"/>
</dbReference>
<dbReference type="Gene3D" id="3.40.50.150">
    <property type="entry name" value="Vaccinia Virus protein VP39"/>
    <property type="match status" value="1"/>
</dbReference>
<keyword evidence="2" id="KW-0597">Phosphoprotein</keyword>
<reference evidence="12" key="1">
    <citation type="journal article" date="2020" name="Stud. Mycol.">
        <title>101 Dothideomycetes genomes: A test case for predicting lifestyles and emergence of pathogens.</title>
        <authorList>
            <person name="Haridas S."/>
            <person name="Albert R."/>
            <person name="Binder M."/>
            <person name="Bloem J."/>
            <person name="LaButti K."/>
            <person name="Salamov A."/>
            <person name="Andreopoulos B."/>
            <person name="Baker S."/>
            <person name="Barry K."/>
            <person name="Bills G."/>
            <person name="Bluhm B."/>
            <person name="Cannon C."/>
            <person name="Castanera R."/>
            <person name="Culley D."/>
            <person name="Daum C."/>
            <person name="Ezra D."/>
            <person name="Gonzalez J."/>
            <person name="Henrissat B."/>
            <person name="Kuo A."/>
            <person name="Liang C."/>
            <person name="Lipzen A."/>
            <person name="Lutzoni F."/>
            <person name="Magnuson J."/>
            <person name="Mondo S."/>
            <person name="Nolan M."/>
            <person name="Ohm R."/>
            <person name="Pangilinan J."/>
            <person name="Park H.-J."/>
            <person name="Ramirez L."/>
            <person name="Alfaro M."/>
            <person name="Sun H."/>
            <person name="Tritt A."/>
            <person name="Yoshinaga Y."/>
            <person name="Zwiers L.-H."/>
            <person name="Turgeon B."/>
            <person name="Goodwin S."/>
            <person name="Spatafora J."/>
            <person name="Crous P."/>
            <person name="Grigoriev I."/>
        </authorList>
    </citation>
    <scope>NUCLEOTIDE SEQUENCE [LARGE SCALE GENOMIC DNA]</scope>
    <source>
        <strain evidence="12">CBS 304.66</strain>
    </source>
</reference>
<feature type="domain" description="Ketosynthase family 3 (KS3)" evidence="9">
    <location>
        <begin position="375"/>
        <end position="788"/>
    </location>
</feature>